<dbReference type="KEGG" id="dci:103516407"/>
<name>A0A1S3DDJ5_DIACI</name>
<evidence type="ECO:0000256" key="1">
    <source>
        <dbReference type="SAM" id="MobiDB-lite"/>
    </source>
</evidence>
<gene>
    <name evidence="3" type="primary">LOC103516407</name>
</gene>
<dbReference type="AlphaFoldDB" id="A0A1S3DDJ5"/>
<evidence type="ECO:0000313" key="3">
    <source>
        <dbReference type="RefSeq" id="XP_008479593.2"/>
    </source>
</evidence>
<proteinExistence type="predicted"/>
<accession>A0A1S3DDJ5</accession>
<dbReference type="GeneID" id="103516407"/>
<feature type="region of interest" description="Disordered" evidence="1">
    <location>
        <begin position="162"/>
        <end position="210"/>
    </location>
</feature>
<keyword evidence="2" id="KW-1185">Reference proteome</keyword>
<reference evidence="3" key="1">
    <citation type="submission" date="2025-08" db="UniProtKB">
        <authorList>
            <consortium name="RefSeq"/>
        </authorList>
    </citation>
    <scope>IDENTIFICATION</scope>
</reference>
<feature type="compositionally biased region" description="Basic residues" evidence="1">
    <location>
        <begin position="184"/>
        <end position="193"/>
    </location>
</feature>
<dbReference type="Proteomes" id="UP000079169">
    <property type="component" value="Unplaced"/>
</dbReference>
<dbReference type="PaxDb" id="121845-A0A1S3DDJ5"/>
<evidence type="ECO:0000313" key="2">
    <source>
        <dbReference type="Proteomes" id="UP000079169"/>
    </source>
</evidence>
<dbReference type="RefSeq" id="XP_008479593.2">
    <property type="nucleotide sequence ID" value="XM_008481371.2"/>
</dbReference>
<organism evidence="2 3">
    <name type="scientific">Diaphorina citri</name>
    <name type="common">Asian citrus psyllid</name>
    <dbReference type="NCBI Taxonomy" id="121845"/>
    <lineage>
        <taxon>Eukaryota</taxon>
        <taxon>Metazoa</taxon>
        <taxon>Ecdysozoa</taxon>
        <taxon>Arthropoda</taxon>
        <taxon>Hexapoda</taxon>
        <taxon>Insecta</taxon>
        <taxon>Pterygota</taxon>
        <taxon>Neoptera</taxon>
        <taxon>Paraneoptera</taxon>
        <taxon>Hemiptera</taxon>
        <taxon>Sternorrhyncha</taxon>
        <taxon>Psylloidea</taxon>
        <taxon>Psyllidae</taxon>
        <taxon>Diaphorininae</taxon>
        <taxon>Diaphorina</taxon>
    </lineage>
</organism>
<protein>
    <submittedName>
        <fullName evidence="3">Uncharacterized protein LOC103516407</fullName>
    </submittedName>
</protein>
<sequence>MTAVELIPECWIQLEDSTFESAILDSSGLYSPFQVQDNLARIRLEGSPIWNECPDAYNIASSKWYQMFLKERERQRNENTFATARTVRDVIPQSRLASYGNYEYNEERENKYSMDVNVPYSVDTPYSTLCREDEAQEIWMSPLVDKLMLIYLTGGDFSDTRFRQSPSSIPENEELDKTLACTTRKSRSKHRPPHPTDPSRPSGVYTTLSGYKYFSPPRPRGSSEDEQVYSPLHSSYPVYDVNHFSPYKSNMSSSGSSTCSSTSPLHPIYQQQVTDSQSLGHWFVRQPGS</sequence>